<dbReference type="KEGG" id="meme:HYG87_06330"/>
<dbReference type="Proteomes" id="UP000681041">
    <property type="component" value="Chromosome"/>
</dbReference>
<sequence>MIKYKNIIYYTSIAAIGVFLSFLITGNPLQLGFFILISFGLLMLLALNNWKNYTYYLPLASLLIIEAVILFYLAWNKSIYLNDSVDLISFLIQIPGLILFSIIYIYYYRHRDKLIVSWNK</sequence>
<feature type="transmembrane region" description="Helical" evidence="1">
    <location>
        <begin position="7"/>
        <end position="25"/>
    </location>
</feature>
<feature type="transmembrane region" description="Helical" evidence="1">
    <location>
        <begin position="55"/>
        <end position="75"/>
    </location>
</feature>
<evidence type="ECO:0000313" key="2">
    <source>
        <dbReference type="EMBL" id="QUH23401.1"/>
    </source>
</evidence>
<dbReference type="AlphaFoldDB" id="A0A8T8KDF6"/>
<evidence type="ECO:0000256" key="1">
    <source>
        <dbReference type="SAM" id="Phobius"/>
    </source>
</evidence>
<dbReference type="EMBL" id="CP058560">
    <property type="protein sequence ID" value="QUH23401.1"/>
    <property type="molecule type" value="Genomic_DNA"/>
</dbReference>
<accession>A0A8T8KDF6</accession>
<feature type="transmembrane region" description="Helical" evidence="1">
    <location>
        <begin position="87"/>
        <end position="107"/>
    </location>
</feature>
<dbReference type="GeneID" id="64820365"/>
<keyword evidence="1" id="KW-0812">Transmembrane</keyword>
<keyword evidence="1" id="KW-1133">Transmembrane helix</keyword>
<keyword evidence="3" id="KW-1185">Reference proteome</keyword>
<feature type="transmembrane region" description="Helical" evidence="1">
    <location>
        <begin position="31"/>
        <end position="48"/>
    </location>
</feature>
<organism evidence="2 3">
    <name type="scientific">Methanobacterium alkalithermotolerans</name>
    <dbReference type="NCBI Taxonomy" id="2731220"/>
    <lineage>
        <taxon>Archaea</taxon>
        <taxon>Methanobacteriati</taxon>
        <taxon>Methanobacteriota</taxon>
        <taxon>Methanomada group</taxon>
        <taxon>Methanobacteria</taxon>
        <taxon>Methanobacteriales</taxon>
        <taxon>Methanobacteriaceae</taxon>
        <taxon>Methanobacterium</taxon>
    </lineage>
</organism>
<name>A0A8T8KDF6_9EURY</name>
<proteinExistence type="predicted"/>
<evidence type="ECO:0000313" key="3">
    <source>
        <dbReference type="Proteomes" id="UP000681041"/>
    </source>
</evidence>
<protein>
    <submittedName>
        <fullName evidence="2">Uncharacterized protein</fullName>
    </submittedName>
</protein>
<reference evidence="2" key="1">
    <citation type="submission" date="2020-07" db="EMBL/GenBank/DDBJ databases">
        <title>Methanobacterium. sp. MethCan genome.</title>
        <authorList>
            <person name="Postec A."/>
            <person name="Quemeneur M."/>
        </authorList>
    </citation>
    <scope>NUCLEOTIDE SEQUENCE</scope>
    <source>
        <strain evidence="2">MethCAN</strain>
    </source>
</reference>
<gene>
    <name evidence="2" type="ORF">HYG87_06330</name>
</gene>
<dbReference type="RefSeq" id="WP_211532358.1">
    <property type="nucleotide sequence ID" value="NZ_CP058560.1"/>
</dbReference>
<keyword evidence="1" id="KW-0472">Membrane</keyword>